<gene>
    <name evidence="2" type="ORF">AK812_SmicGene41923</name>
</gene>
<dbReference type="InterPro" id="IPR002921">
    <property type="entry name" value="Fungal_lipase-type"/>
</dbReference>
<sequence>MMRWLHVAVIAGSFPVPAFSATSASCLSQRTRQALDEEAYGEQSMQLLQHARDRHGRLRVPPSGFFNTSAILADSPRGTFLSRMAILVQAVGLTYNTTTPKFQPGLADANISSGAGTWFRKKQFDRDPEKGGVFARVFANDEMHSAIIVFKGICDTIGLEQCIIDACKLNSIGAYGELSEGIAAVFGADDKTCEGYREQLNFVEQALSYAAAVRSALEDYEIILTGHSLGGLLAIVTASQLGLKALTFAPTPFHNVLKQELNFTDEQISGMDSDDLVATCDPFDCGINSVYVDDARRGSKTCLYMDTDEPSPCKSLPPPYEAEGWRETLHTNGSNLVPAAHNLLCKLSAHKWPRYEEIVLKQEADGTPGNLPVCNTDYSVLDVNEGMWQKLDFLRAWLGRYRPS</sequence>
<accession>A0A1Q9C4X0</accession>
<dbReference type="EMBL" id="LSRX01001685">
    <property type="protein sequence ID" value="OLP77962.1"/>
    <property type="molecule type" value="Genomic_DNA"/>
</dbReference>
<dbReference type="OrthoDB" id="406844at2759"/>
<evidence type="ECO:0000313" key="3">
    <source>
        <dbReference type="Proteomes" id="UP000186817"/>
    </source>
</evidence>
<evidence type="ECO:0000313" key="2">
    <source>
        <dbReference type="EMBL" id="OLP77962.1"/>
    </source>
</evidence>
<comment type="caution">
    <text evidence="2">The sequence shown here is derived from an EMBL/GenBank/DDBJ whole genome shotgun (WGS) entry which is preliminary data.</text>
</comment>
<evidence type="ECO:0000259" key="1">
    <source>
        <dbReference type="Pfam" id="PF01764"/>
    </source>
</evidence>
<name>A0A1Q9C4X0_SYMMI</name>
<dbReference type="Pfam" id="PF01764">
    <property type="entry name" value="Lipase_3"/>
    <property type="match status" value="1"/>
</dbReference>
<dbReference type="Gene3D" id="3.40.50.1820">
    <property type="entry name" value="alpha/beta hydrolase"/>
    <property type="match status" value="1"/>
</dbReference>
<organism evidence="2 3">
    <name type="scientific">Symbiodinium microadriaticum</name>
    <name type="common">Dinoflagellate</name>
    <name type="synonym">Zooxanthella microadriatica</name>
    <dbReference type="NCBI Taxonomy" id="2951"/>
    <lineage>
        <taxon>Eukaryota</taxon>
        <taxon>Sar</taxon>
        <taxon>Alveolata</taxon>
        <taxon>Dinophyceae</taxon>
        <taxon>Suessiales</taxon>
        <taxon>Symbiodiniaceae</taxon>
        <taxon>Symbiodinium</taxon>
    </lineage>
</organism>
<dbReference type="Proteomes" id="UP000186817">
    <property type="component" value="Unassembled WGS sequence"/>
</dbReference>
<protein>
    <recommendedName>
        <fullName evidence="1">Fungal lipase-type domain-containing protein</fullName>
    </recommendedName>
</protein>
<dbReference type="AlphaFoldDB" id="A0A1Q9C4X0"/>
<dbReference type="OMA" id="NDEMHSA"/>
<dbReference type="PROSITE" id="PS51257">
    <property type="entry name" value="PROKAR_LIPOPROTEIN"/>
    <property type="match status" value="1"/>
</dbReference>
<dbReference type="InterPro" id="IPR029058">
    <property type="entry name" value="AB_hydrolase_fold"/>
</dbReference>
<feature type="domain" description="Fungal lipase-type" evidence="1">
    <location>
        <begin position="212"/>
        <end position="241"/>
    </location>
</feature>
<dbReference type="GO" id="GO:0006629">
    <property type="term" value="P:lipid metabolic process"/>
    <property type="evidence" value="ECO:0007669"/>
    <property type="project" value="InterPro"/>
</dbReference>
<reference evidence="2 3" key="1">
    <citation type="submission" date="2016-02" db="EMBL/GenBank/DDBJ databases">
        <title>Genome analysis of coral dinoflagellate symbionts highlights evolutionary adaptations to a symbiotic lifestyle.</title>
        <authorList>
            <person name="Aranda M."/>
            <person name="Li Y."/>
            <person name="Liew Y.J."/>
            <person name="Baumgarten S."/>
            <person name="Simakov O."/>
            <person name="Wilson M."/>
            <person name="Piel J."/>
            <person name="Ashoor H."/>
            <person name="Bougouffa S."/>
            <person name="Bajic V.B."/>
            <person name="Ryu T."/>
            <person name="Ravasi T."/>
            <person name="Bayer T."/>
            <person name="Micklem G."/>
            <person name="Kim H."/>
            <person name="Bhak J."/>
            <person name="Lajeunesse T.C."/>
            <person name="Voolstra C.R."/>
        </authorList>
    </citation>
    <scope>NUCLEOTIDE SEQUENCE [LARGE SCALE GENOMIC DNA]</scope>
    <source>
        <strain evidence="2 3">CCMP2467</strain>
    </source>
</reference>
<keyword evidence="3" id="KW-1185">Reference proteome</keyword>
<proteinExistence type="predicted"/>
<dbReference type="SUPFAM" id="SSF53474">
    <property type="entry name" value="alpha/beta-Hydrolases"/>
    <property type="match status" value="1"/>
</dbReference>